<dbReference type="EnsemblBacteria" id="BAD84540">
    <property type="protein sequence ID" value="BAD84540"/>
    <property type="gene ID" value="TK0351"/>
</dbReference>
<dbReference type="STRING" id="69014.TK0351"/>
<dbReference type="PATRIC" id="fig|69014.16.peg.348"/>
<dbReference type="AlphaFoldDB" id="Q5JCX4"/>
<dbReference type="HOGENOM" id="CLU_2550471_0_0_2"/>
<dbReference type="GeneID" id="78446856"/>
<accession>Q5JCX4</accession>
<dbReference type="InParanoid" id="Q5JCX4"/>
<evidence type="ECO:0000313" key="2">
    <source>
        <dbReference type="Proteomes" id="UP000000536"/>
    </source>
</evidence>
<organism evidence="1 2">
    <name type="scientific">Thermococcus kodakarensis (strain ATCC BAA-918 / JCM 12380 / KOD1)</name>
    <name type="common">Pyrococcus kodakaraensis (strain KOD1)</name>
    <dbReference type="NCBI Taxonomy" id="69014"/>
    <lineage>
        <taxon>Archaea</taxon>
        <taxon>Methanobacteriati</taxon>
        <taxon>Methanobacteriota</taxon>
        <taxon>Thermococci</taxon>
        <taxon>Thermococcales</taxon>
        <taxon>Thermococcaceae</taxon>
        <taxon>Thermococcus</taxon>
    </lineage>
</organism>
<dbReference type="RefSeq" id="WP_011249306.1">
    <property type="nucleotide sequence ID" value="NC_006624.1"/>
</dbReference>
<name>Q5JCX4_THEKO</name>
<dbReference type="Proteomes" id="UP000000536">
    <property type="component" value="Chromosome"/>
</dbReference>
<dbReference type="EMBL" id="AP006878">
    <property type="protein sequence ID" value="BAD84540.1"/>
    <property type="molecule type" value="Genomic_DNA"/>
</dbReference>
<dbReference type="eggNOG" id="arCOG07709">
    <property type="taxonomic scope" value="Archaea"/>
</dbReference>
<keyword evidence="2" id="KW-1185">Reference proteome</keyword>
<dbReference type="KEGG" id="tko:TK0351"/>
<evidence type="ECO:0000313" key="1">
    <source>
        <dbReference type="EMBL" id="BAD84540.1"/>
    </source>
</evidence>
<proteinExistence type="predicted"/>
<sequence length="83" mass="9307">MVARLGYKNKLVEVRNGVVYLFDGKLWSAPLERVVEYYREGQGAIPGPIREIASDLYRVLLGENLVREMLTNSGGRYGETTAS</sequence>
<gene>
    <name evidence="1" type="ordered locus">TK0351</name>
</gene>
<dbReference type="OrthoDB" id="86183at2157"/>
<protein>
    <submittedName>
        <fullName evidence="1">Uncharacterized protein</fullName>
    </submittedName>
</protein>
<reference evidence="1 2" key="1">
    <citation type="journal article" date="2005" name="Genome Res.">
        <title>Complete genome sequence of the hyperthermophilic archaeon Thermococcus kodakaraensis KOD1 and comparison with Pyrococcus genomes.</title>
        <authorList>
            <person name="Fukui T."/>
            <person name="Atomi H."/>
            <person name="Kanai T."/>
            <person name="Matsumi R."/>
            <person name="Fujiwara S."/>
            <person name="Imanaka T."/>
        </authorList>
    </citation>
    <scope>NUCLEOTIDE SEQUENCE [LARGE SCALE GENOMIC DNA]</scope>
    <source>
        <strain evidence="2">ATCC BAA-918 / JCM 12380 / KOD1</strain>
    </source>
</reference>